<gene>
    <name evidence="2" type="ORF">GCM10010358_49300</name>
</gene>
<evidence type="ECO:0000313" key="3">
    <source>
        <dbReference type="Proteomes" id="UP000619244"/>
    </source>
</evidence>
<protein>
    <submittedName>
        <fullName evidence="2">Uncharacterized protein</fullName>
    </submittedName>
</protein>
<keyword evidence="1" id="KW-0472">Membrane</keyword>
<feature type="transmembrane region" description="Helical" evidence="1">
    <location>
        <begin position="12"/>
        <end position="30"/>
    </location>
</feature>
<dbReference type="RefSeq" id="WP_190192569.1">
    <property type="nucleotide sequence ID" value="NZ_BMVU01000027.1"/>
</dbReference>
<accession>A0A918NRI6</accession>
<evidence type="ECO:0000256" key="1">
    <source>
        <dbReference type="SAM" id="Phobius"/>
    </source>
</evidence>
<keyword evidence="1" id="KW-1133">Transmembrane helix</keyword>
<organism evidence="2 3">
    <name type="scientific">Streptomyces minutiscleroticus</name>
    <dbReference type="NCBI Taxonomy" id="68238"/>
    <lineage>
        <taxon>Bacteria</taxon>
        <taxon>Bacillati</taxon>
        <taxon>Actinomycetota</taxon>
        <taxon>Actinomycetes</taxon>
        <taxon>Kitasatosporales</taxon>
        <taxon>Streptomycetaceae</taxon>
        <taxon>Streptomyces</taxon>
    </lineage>
</organism>
<sequence>MYLARGFDDGSTWPWVLGVLALYVLMSYGLEYRARRRRGSRHAARAALHDLGDRNSSAQEPAQHLTSRLIMSGGALATGLVAFFASGVLRVVAAVLVALVAVAAWAYYDYRTEPRYSRNG</sequence>
<keyword evidence="3" id="KW-1185">Reference proteome</keyword>
<evidence type="ECO:0000313" key="2">
    <source>
        <dbReference type="EMBL" id="GGX89496.1"/>
    </source>
</evidence>
<dbReference type="EMBL" id="BMVU01000027">
    <property type="protein sequence ID" value="GGX89496.1"/>
    <property type="molecule type" value="Genomic_DNA"/>
</dbReference>
<keyword evidence="1" id="KW-0812">Transmembrane</keyword>
<dbReference type="Proteomes" id="UP000619244">
    <property type="component" value="Unassembled WGS sequence"/>
</dbReference>
<feature type="transmembrane region" description="Helical" evidence="1">
    <location>
        <begin position="91"/>
        <end position="108"/>
    </location>
</feature>
<dbReference type="AlphaFoldDB" id="A0A918NRI6"/>
<feature type="transmembrane region" description="Helical" evidence="1">
    <location>
        <begin position="65"/>
        <end position="85"/>
    </location>
</feature>
<comment type="caution">
    <text evidence="2">The sequence shown here is derived from an EMBL/GenBank/DDBJ whole genome shotgun (WGS) entry which is preliminary data.</text>
</comment>
<proteinExistence type="predicted"/>
<reference evidence="2" key="1">
    <citation type="journal article" date="2014" name="Int. J. Syst. Evol. Microbiol.">
        <title>Complete genome sequence of Corynebacterium casei LMG S-19264T (=DSM 44701T), isolated from a smear-ripened cheese.</title>
        <authorList>
            <consortium name="US DOE Joint Genome Institute (JGI-PGF)"/>
            <person name="Walter F."/>
            <person name="Albersmeier A."/>
            <person name="Kalinowski J."/>
            <person name="Ruckert C."/>
        </authorList>
    </citation>
    <scope>NUCLEOTIDE SEQUENCE</scope>
    <source>
        <strain evidence="2">JCM 4790</strain>
    </source>
</reference>
<reference evidence="2" key="2">
    <citation type="submission" date="2020-09" db="EMBL/GenBank/DDBJ databases">
        <authorList>
            <person name="Sun Q."/>
            <person name="Ohkuma M."/>
        </authorList>
    </citation>
    <scope>NUCLEOTIDE SEQUENCE</scope>
    <source>
        <strain evidence="2">JCM 4790</strain>
    </source>
</reference>
<name>A0A918NRI6_9ACTN</name>